<dbReference type="InterPro" id="IPR050563">
    <property type="entry name" value="4-hydroxybenzoyl-CoA_TE"/>
</dbReference>
<name>A0ABT0E4H7_9GAMM</name>
<protein>
    <submittedName>
        <fullName evidence="3">Thioesterase family protein</fullName>
    </submittedName>
</protein>
<keyword evidence="2" id="KW-0378">Hydrolase</keyword>
<evidence type="ECO:0000313" key="4">
    <source>
        <dbReference type="Proteomes" id="UP001165524"/>
    </source>
</evidence>
<evidence type="ECO:0000256" key="2">
    <source>
        <dbReference type="ARBA" id="ARBA00022801"/>
    </source>
</evidence>
<dbReference type="PANTHER" id="PTHR31793">
    <property type="entry name" value="4-HYDROXYBENZOYL-COA THIOESTERASE FAMILY MEMBER"/>
    <property type="match status" value="1"/>
</dbReference>
<proteinExistence type="inferred from homology"/>
<dbReference type="PANTHER" id="PTHR31793:SF27">
    <property type="entry name" value="NOVEL THIOESTERASE SUPERFAMILY DOMAIN AND SAPOSIN A-TYPE DOMAIN CONTAINING PROTEIN (0610012H03RIK)"/>
    <property type="match status" value="1"/>
</dbReference>
<dbReference type="Pfam" id="PF13279">
    <property type="entry name" value="4HBT_2"/>
    <property type="match status" value="2"/>
</dbReference>
<dbReference type="Proteomes" id="UP001165524">
    <property type="component" value="Unassembled WGS sequence"/>
</dbReference>
<sequence>MTVTPFLYRCTVTPRYTDIDTWRHINNSRLYQIHQEARIRMQIHLFGEDAWFSDGIRLRPARSRTQYQRMSWYGSDIDAEVRVLDCDAESVHLRSELFQNGESVGYQECVMVALAKGKRVPLPAEIRATLEAHCAAAPQPMAATDYPSCLPQAPAFPLRQSLTPRYEDLDADSQRSEAALGRYIEQARFGSMRGMDLGGAGIVIASADITFLDYRAGWTPVELASGIHHIGNRSFSILGCVSQDGTVQALAQSVMVLVDRNSGRPVAMPAVLREQLEAWQARTPGPASK</sequence>
<organism evidence="3 4">
    <name type="scientific">Alcanivorax quisquiliarum</name>
    <dbReference type="NCBI Taxonomy" id="2933565"/>
    <lineage>
        <taxon>Bacteria</taxon>
        <taxon>Pseudomonadati</taxon>
        <taxon>Pseudomonadota</taxon>
        <taxon>Gammaproteobacteria</taxon>
        <taxon>Oceanospirillales</taxon>
        <taxon>Alcanivoracaceae</taxon>
        <taxon>Alcanivorax</taxon>
    </lineage>
</organism>
<accession>A0ABT0E4H7</accession>
<evidence type="ECO:0000313" key="3">
    <source>
        <dbReference type="EMBL" id="MCK0536696.1"/>
    </source>
</evidence>
<dbReference type="RefSeq" id="WP_246948344.1">
    <property type="nucleotide sequence ID" value="NZ_JALKII010000002.1"/>
</dbReference>
<dbReference type="InterPro" id="IPR029069">
    <property type="entry name" value="HotDog_dom_sf"/>
</dbReference>
<reference evidence="3" key="1">
    <citation type="submission" date="2022-04" db="EMBL/GenBank/DDBJ databases">
        <title>Alcanivorax sp. CY1518 draft genome sequence.</title>
        <authorList>
            <person name="Zhao G."/>
            <person name="An M."/>
        </authorList>
    </citation>
    <scope>NUCLEOTIDE SEQUENCE</scope>
    <source>
        <strain evidence="3">CY1518</strain>
    </source>
</reference>
<keyword evidence="4" id="KW-1185">Reference proteome</keyword>
<comment type="caution">
    <text evidence="3">The sequence shown here is derived from an EMBL/GenBank/DDBJ whole genome shotgun (WGS) entry which is preliminary data.</text>
</comment>
<dbReference type="EMBL" id="JALKII010000002">
    <property type="protein sequence ID" value="MCK0536696.1"/>
    <property type="molecule type" value="Genomic_DNA"/>
</dbReference>
<evidence type="ECO:0000256" key="1">
    <source>
        <dbReference type="ARBA" id="ARBA00005953"/>
    </source>
</evidence>
<dbReference type="CDD" id="cd00586">
    <property type="entry name" value="4HBT"/>
    <property type="match status" value="1"/>
</dbReference>
<dbReference type="SUPFAM" id="SSF54637">
    <property type="entry name" value="Thioesterase/thiol ester dehydrase-isomerase"/>
    <property type="match status" value="2"/>
</dbReference>
<gene>
    <name evidence="3" type="ORF">MU846_03150</name>
</gene>
<comment type="similarity">
    <text evidence="1">Belongs to the 4-hydroxybenzoyl-CoA thioesterase family.</text>
</comment>
<dbReference type="Gene3D" id="3.10.129.10">
    <property type="entry name" value="Hotdog Thioesterase"/>
    <property type="match status" value="2"/>
</dbReference>